<evidence type="ECO:0000256" key="3">
    <source>
        <dbReference type="ARBA" id="ARBA00022842"/>
    </source>
</evidence>
<reference evidence="4 5" key="1">
    <citation type="submission" date="2017-01" db="EMBL/GenBank/DDBJ databases">
        <title>Draft sequence of Acidihalobacter ferrooxidans strain DSM 14175 (strain V8).</title>
        <authorList>
            <person name="Khaleque H.N."/>
            <person name="Ramsay J.P."/>
            <person name="Murphy R.J.T."/>
            <person name="Kaksonen A.H."/>
            <person name="Boxall N.J."/>
            <person name="Watkin E.L.J."/>
        </authorList>
    </citation>
    <scope>NUCLEOTIDE SEQUENCE [LARGE SCALE GENOMIC DNA]</scope>
    <source>
        <strain evidence="4 5">V8</strain>
    </source>
</reference>
<proteinExistence type="predicted"/>
<evidence type="ECO:0000256" key="1">
    <source>
        <dbReference type="ARBA" id="ARBA00022723"/>
    </source>
</evidence>
<dbReference type="GO" id="GO:0016787">
    <property type="term" value="F:hydrolase activity"/>
    <property type="evidence" value="ECO:0007669"/>
    <property type="project" value="UniProtKB-KW"/>
</dbReference>
<keyword evidence="1" id="KW-0479">Metal-binding</keyword>
<gene>
    <name evidence="4" type="ORF">BW247_02980</name>
</gene>
<dbReference type="InterPro" id="IPR023214">
    <property type="entry name" value="HAD_sf"/>
</dbReference>
<dbReference type="InterPro" id="IPR006385">
    <property type="entry name" value="HAD_hydro_SerB1"/>
</dbReference>
<dbReference type="SUPFAM" id="SSF56784">
    <property type="entry name" value="HAD-like"/>
    <property type="match status" value="1"/>
</dbReference>
<dbReference type="Pfam" id="PF12710">
    <property type="entry name" value="HAD"/>
    <property type="match status" value="1"/>
</dbReference>
<keyword evidence="2" id="KW-0378">Hydrolase</keyword>
<accession>A0A1P8UEB4</accession>
<sequence length="225" mass="25042">MGLALFDLDNTLLSGDSDYEWGRFLADIGAVDREQYARTNARFHADYLAGRLDIHAFSRFSFTPLAENPPGVLQAWRAQFLEERIRPLVGAPALALVEKHRAAGDTLMIITATNSFVTRPIADLFGVAHLIATEPKRVGERFVPEIEGIPAFQEGKVLRLQAWLEAHPELDGERWFYSDSRNDVPLLERVDHPVAVDPDETLAQIAAERGWPVISLHGGPAQAPR</sequence>
<evidence type="ECO:0000313" key="4">
    <source>
        <dbReference type="EMBL" id="APZ42183.1"/>
    </source>
</evidence>
<dbReference type="CDD" id="cd02612">
    <property type="entry name" value="HAD_PGPPase"/>
    <property type="match status" value="1"/>
</dbReference>
<name>A0A1P8UEB4_9GAMM</name>
<organism evidence="4 5">
    <name type="scientific">Acidihalobacter ferrooxydans</name>
    <dbReference type="NCBI Taxonomy" id="1765967"/>
    <lineage>
        <taxon>Bacteria</taxon>
        <taxon>Pseudomonadati</taxon>
        <taxon>Pseudomonadota</taxon>
        <taxon>Gammaproteobacteria</taxon>
        <taxon>Chromatiales</taxon>
        <taxon>Ectothiorhodospiraceae</taxon>
        <taxon>Acidihalobacter</taxon>
    </lineage>
</organism>
<dbReference type="NCBIfam" id="TIGR01488">
    <property type="entry name" value="HAD-SF-IB"/>
    <property type="match status" value="1"/>
</dbReference>
<protein>
    <submittedName>
        <fullName evidence="4">Phosphoserine phosphatase</fullName>
    </submittedName>
</protein>
<keyword evidence="5" id="KW-1185">Reference proteome</keyword>
<dbReference type="NCBIfam" id="TIGR01490">
    <property type="entry name" value="HAD-SF-IB-hyp1"/>
    <property type="match status" value="1"/>
</dbReference>
<dbReference type="STRING" id="1765967.BW247_02980"/>
<dbReference type="KEGG" id="afy:BW247_02980"/>
<evidence type="ECO:0000313" key="5">
    <source>
        <dbReference type="Proteomes" id="UP000243807"/>
    </source>
</evidence>
<dbReference type="InterPro" id="IPR036412">
    <property type="entry name" value="HAD-like_sf"/>
</dbReference>
<dbReference type="PANTHER" id="PTHR43344:SF13">
    <property type="entry name" value="PHOSPHATASE RV3661-RELATED"/>
    <property type="match status" value="1"/>
</dbReference>
<dbReference type="OrthoDB" id="9784466at2"/>
<dbReference type="AlphaFoldDB" id="A0A1P8UEB4"/>
<dbReference type="Gene3D" id="1.20.1440.100">
    <property type="entry name" value="SG protein - dephosphorylation function"/>
    <property type="match status" value="1"/>
</dbReference>
<dbReference type="EMBL" id="CP019434">
    <property type="protein sequence ID" value="APZ42183.1"/>
    <property type="molecule type" value="Genomic_DNA"/>
</dbReference>
<dbReference type="Gene3D" id="3.40.50.1000">
    <property type="entry name" value="HAD superfamily/HAD-like"/>
    <property type="match status" value="1"/>
</dbReference>
<dbReference type="PANTHER" id="PTHR43344">
    <property type="entry name" value="PHOSPHOSERINE PHOSPHATASE"/>
    <property type="match status" value="1"/>
</dbReference>
<evidence type="ECO:0000256" key="2">
    <source>
        <dbReference type="ARBA" id="ARBA00022801"/>
    </source>
</evidence>
<dbReference type="RefSeq" id="WP_076835639.1">
    <property type="nucleotide sequence ID" value="NZ_CP019434.1"/>
</dbReference>
<dbReference type="InterPro" id="IPR050582">
    <property type="entry name" value="HAD-like_SerB"/>
</dbReference>
<keyword evidence="3" id="KW-0460">Magnesium</keyword>
<dbReference type="GO" id="GO:0046872">
    <property type="term" value="F:metal ion binding"/>
    <property type="evidence" value="ECO:0007669"/>
    <property type="project" value="UniProtKB-KW"/>
</dbReference>
<dbReference type="Proteomes" id="UP000243807">
    <property type="component" value="Chromosome"/>
</dbReference>